<dbReference type="GeneID" id="3647881"/>
<dbReference type="PANTHER" id="PTHR11761:SF3">
    <property type="entry name" value="LARGE RIBOSOMAL SUBUNIT PROTEIN UL14M"/>
    <property type="match status" value="1"/>
</dbReference>
<dbReference type="OMA" id="IVCVVQK"/>
<dbReference type="SUPFAM" id="SSF50193">
    <property type="entry name" value="Ribosomal protein L14"/>
    <property type="match status" value="1"/>
</dbReference>
<dbReference type="InterPro" id="IPR019972">
    <property type="entry name" value="Ribosomal_uL14_CS"/>
</dbReference>
<dbReference type="InterPro" id="IPR000218">
    <property type="entry name" value="Ribosomal_uL14"/>
</dbReference>
<comment type="function">
    <text evidence="4">Component of the mitochondrial ribosome (mitoribosome), a dedicated translation machinery responsible for the synthesis of mitochondrial genome-encoded proteins, including at least some of the essential transmembrane subunits of the mitochondrial respiratory chain. The mitoribosomes are attached to the mitochondrial inner membrane and translation products are cotranslationally integrated into the membrane.</text>
</comment>
<evidence type="ECO:0000313" key="9">
    <source>
        <dbReference type="Proteomes" id="UP000000559"/>
    </source>
</evidence>
<evidence type="ECO:0000256" key="3">
    <source>
        <dbReference type="ARBA" id="ARBA00023274"/>
    </source>
</evidence>
<dbReference type="KEGG" id="cal:CAALFM_C500130CA"/>
<name>A0A1D8PMU5_CANAL</name>
<evidence type="ECO:0000256" key="2">
    <source>
        <dbReference type="ARBA" id="ARBA00022980"/>
    </source>
</evidence>
<reference evidence="8 9" key="2">
    <citation type="journal article" date="2007" name="Genome Biol.">
        <title>Assembly of the Candida albicans genome into sixteen supercontigs aligned on the eight chromosomes.</title>
        <authorList>
            <person name="van het Hoog M."/>
            <person name="Rast T.J."/>
            <person name="Martchenko M."/>
            <person name="Grindle S."/>
            <person name="Dignard D."/>
            <person name="Hogues H."/>
            <person name="Cuomo C."/>
            <person name="Berriman M."/>
            <person name="Scherer S."/>
            <person name="Magee B.B."/>
            <person name="Whiteway M."/>
            <person name="Chibana H."/>
            <person name="Nantel A."/>
            <person name="Magee P.T."/>
        </authorList>
    </citation>
    <scope>GENOME REANNOTATION</scope>
    <source>
        <strain evidence="9">SC5314 / ATCC MYA-2876</strain>
    </source>
</reference>
<proteinExistence type="inferred from homology"/>
<dbReference type="GO" id="GO:0005762">
    <property type="term" value="C:mitochondrial large ribosomal subunit"/>
    <property type="evidence" value="ECO:0000318"/>
    <property type="project" value="GO_Central"/>
</dbReference>
<keyword evidence="3 6" id="KW-0687">Ribonucleoprotein</keyword>
<protein>
    <recommendedName>
        <fullName evidence="5">Large ribosomal subunit protein uL14m</fullName>
    </recommendedName>
</protein>
<dbReference type="SMART" id="SM01374">
    <property type="entry name" value="Ribosomal_L14"/>
    <property type="match status" value="1"/>
</dbReference>
<dbReference type="RefSeq" id="XP_710513.1">
    <property type="nucleotide sequence ID" value="XM_705421.1"/>
</dbReference>
<dbReference type="InterPro" id="IPR005745">
    <property type="entry name" value="Ribosomal_uL14_bac-type"/>
</dbReference>
<dbReference type="HAMAP" id="MF_01367">
    <property type="entry name" value="Ribosomal_uL14"/>
    <property type="match status" value="1"/>
</dbReference>
<organism evidence="8 9">
    <name type="scientific">Candida albicans (strain SC5314 / ATCC MYA-2876)</name>
    <name type="common">Yeast</name>
    <dbReference type="NCBI Taxonomy" id="237561"/>
    <lineage>
        <taxon>Eukaryota</taxon>
        <taxon>Fungi</taxon>
        <taxon>Dikarya</taxon>
        <taxon>Ascomycota</taxon>
        <taxon>Saccharomycotina</taxon>
        <taxon>Pichiomycetes</taxon>
        <taxon>Debaryomycetaceae</taxon>
        <taxon>Candida/Lodderomyces clade</taxon>
        <taxon>Candida</taxon>
    </lineage>
</organism>
<sequence>MIYLKSLLNVIDNSGAQVVECIKVLRHKPKSCAQIGDRITCVVKQARPLQQELTGQSSTNRVKRRDICQAVVVRTRAPLKRKDGSVVRFDDNACVLINKNGEPLGTRISSVVAKELKDLNYNKIVALAPKTF</sequence>
<accession>A0A1D8PMU5</accession>
<dbReference type="GO" id="GO:0006412">
    <property type="term" value="P:translation"/>
    <property type="evidence" value="ECO:0007669"/>
    <property type="project" value="InterPro"/>
</dbReference>
<dbReference type="VEuPathDB" id="FungiDB:C5_00130C_A"/>
<dbReference type="eggNOG" id="KOG0901">
    <property type="taxonomic scope" value="Eukaryota"/>
</dbReference>
<dbReference type="PROSITE" id="PS00049">
    <property type="entry name" value="RIBOSOMAL_L14"/>
    <property type="match status" value="1"/>
</dbReference>
<evidence type="ECO:0000256" key="5">
    <source>
        <dbReference type="ARBA" id="ARBA00040118"/>
    </source>
</evidence>
<dbReference type="FunCoup" id="A0A1D8PMU5">
    <property type="interactions" value="429"/>
</dbReference>
<dbReference type="InterPro" id="IPR036853">
    <property type="entry name" value="Ribosomal_uL14_sf"/>
</dbReference>
<dbReference type="AlphaFoldDB" id="A0A1D8PMU5"/>
<evidence type="ECO:0000313" key="8">
    <source>
        <dbReference type="EMBL" id="AOW29459.1"/>
    </source>
</evidence>
<dbReference type="Gene3D" id="2.40.150.20">
    <property type="entry name" value="Ribosomal protein L14"/>
    <property type="match status" value="1"/>
</dbReference>
<comment type="similarity">
    <text evidence="1 6">Belongs to the universal ribosomal protein uL14 family.</text>
</comment>
<dbReference type="SMR" id="A0A1D8PMU5"/>
<keyword evidence="2 6" id="KW-0689">Ribosomal protein</keyword>
<reference evidence="8 9" key="3">
    <citation type="journal article" date="2013" name="Genome Biol.">
        <title>Assembly of a phased diploid Candida albicans genome facilitates allele-specific measurements and provides a simple model for repeat and indel structure.</title>
        <authorList>
            <person name="Muzzey D."/>
            <person name="Schwartz K."/>
            <person name="Weissman J.S."/>
            <person name="Sherlock G."/>
        </authorList>
    </citation>
    <scope>NUCLEOTIDE SEQUENCE [LARGE SCALE GENOMIC DNA]</scope>
    <source>
        <strain evidence="9">SC5314 / ATCC MYA-2876</strain>
    </source>
</reference>
<gene>
    <name evidence="8" type="ordered locus">CAALFM_C500130CA</name>
    <name evidence="7" type="ordered locus">orf19.5684</name>
</gene>
<dbReference type="InParanoid" id="A0A1D8PMU5"/>
<dbReference type="Proteomes" id="UP000000559">
    <property type="component" value="Chromosome 5"/>
</dbReference>
<dbReference type="FunFam" id="2.40.150.20:FF:000005">
    <property type="entry name" value="50S ribosomal protein L14"/>
    <property type="match status" value="1"/>
</dbReference>
<dbReference type="Pfam" id="PF00238">
    <property type="entry name" value="Ribosomal_L14"/>
    <property type="match status" value="1"/>
</dbReference>
<dbReference type="NCBIfam" id="TIGR01067">
    <property type="entry name" value="rplN_bact"/>
    <property type="match status" value="1"/>
</dbReference>
<reference evidence="8 9" key="1">
    <citation type="journal article" date="2004" name="Proc. Natl. Acad. Sci. U.S.A.">
        <title>The diploid genome sequence of Candida albicans.</title>
        <authorList>
            <person name="Jones T."/>
            <person name="Federspiel N.A."/>
            <person name="Chibana H."/>
            <person name="Dungan J."/>
            <person name="Kalman S."/>
            <person name="Magee B.B."/>
            <person name="Newport G."/>
            <person name="Thorstenson Y.R."/>
            <person name="Agabian N."/>
            <person name="Magee P.T."/>
            <person name="Davis R.W."/>
            <person name="Scherer S."/>
        </authorList>
    </citation>
    <scope>NUCLEOTIDE SEQUENCE [LARGE SCALE GENOMIC DNA]</scope>
    <source>
        <strain evidence="9">SC5314 / ATCC MYA-2876</strain>
    </source>
</reference>
<keyword evidence="9" id="KW-1185">Reference proteome</keyword>
<evidence type="ECO:0000256" key="6">
    <source>
        <dbReference type="RuleBase" id="RU003949"/>
    </source>
</evidence>
<dbReference type="CDD" id="cd00337">
    <property type="entry name" value="Ribosomal_uL14"/>
    <property type="match status" value="1"/>
</dbReference>
<dbReference type="OrthoDB" id="274765at2759"/>
<dbReference type="PANTHER" id="PTHR11761">
    <property type="entry name" value="50S/60S RIBOSOMAL PROTEIN L14/L23"/>
    <property type="match status" value="1"/>
</dbReference>
<dbReference type="GO" id="GO:0070180">
    <property type="term" value="F:large ribosomal subunit rRNA binding"/>
    <property type="evidence" value="ECO:0000318"/>
    <property type="project" value="GO_Central"/>
</dbReference>
<dbReference type="CGD" id="CAL0000195479">
    <property type="gene designation" value="orf19.5684"/>
</dbReference>
<dbReference type="EMBL" id="CP017627">
    <property type="protein sequence ID" value="AOW29459.1"/>
    <property type="molecule type" value="Genomic_DNA"/>
</dbReference>
<evidence type="ECO:0000256" key="1">
    <source>
        <dbReference type="ARBA" id="ARBA00010745"/>
    </source>
</evidence>
<dbReference type="GO" id="GO:0003735">
    <property type="term" value="F:structural constituent of ribosome"/>
    <property type="evidence" value="ECO:0000318"/>
    <property type="project" value="GO_Central"/>
</dbReference>
<dbReference type="STRING" id="237561.A0A1D8PMU5"/>
<evidence type="ECO:0000313" key="7">
    <source>
        <dbReference type="CGD" id="CAL0000195479"/>
    </source>
</evidence>
<evidence type="ECO:0000256" key="4">
    <source>
        <dbReference type="ARBA" id="ARBA00037226"/>
    </source>
</evidence>